<protein>
    <submittedName>
        <fullName evidence="9">Acyltransferase family protein</fullName>
    </submittedName>
</protein>
<feature type="domain" description="Acyltransferase 3" evidence="8">
    <location>
        <begin position="8"/>
        <end position="311"/>
    </location>
</feature>
<dbReference type="GO" id="GO:0016746">
    <property type="term" value="F:acyltransferase activity"/>
    <property type="evidence" value="ECO:0007669"/>
    <property type="project" value="UniProtKB-KW"/>
</dbReference>
<accession>A0ABV1SLU1</accession>
<keyword evidence="10" id="KW-1185">Reference proteome</keyword>
<feature type="transmembrane region" description="Helical" evidence="7">
    <location>
        <begin position="34"/>
        <end position="58"/>
    </location>
</feature>
<comment type="subcellular location">
    <subcellularLocation>
        <location evidence="1">Cell membrane</location>
        <topology evidence="1">Multi-pass membrane protein</topology>
    </subcellularLocation>
</comment>
<feature type="transmembrane region" description="Helical" evidence="7">
    <location>
        <begin position="264"/>
        <end position="283"/>
    </location>
</feature>
<evidence type="ECO:0000313" key="9">
    <source>
        <dbReference type="EMBL" id="MER5173860.1"/>
    </source>
</evidence>
<keyword evidence="4 7" id="KW-0812">Transmembrane</keyword>
<evidence type="ECO:0000256" key="3">
    <source>
        <dbReference type="ARBA" id="ARBA00022475"/>
    </source>
</evidence>
<feature type="transmembrane region" description="Helical" evidence="7">
    <location>
        <begin position="178"/>
        <end position="195"/>
    </location>
</feature>
<keyword evidence="5 7" id="KW-1133">Transmembrane helix</keyword>
<comment type="similarity">
    <text evidence="2">Belongs to the acyltransferase 3 family.</text>
</comment>
<reference evidence="9 10" key="1">
    <citation type="submission" date="2024-06" db="EMBL/GenBank/DDBJ databases">
        <title>Thioclava kandeliae sp. nov. from a rhizosphere soil sample of Kandelia candel in a mangrove.</title>
        <authorList>
            <person name="Mu T."/>
        </authorList>
    </citation>
    <scope>NUCLEOTIDE SEQUENCE [LARGE SCALE GENOMIC DNA]</scope>
    <source>
        <strain evidence="9 10">CPCC 100088</strain>
    </source>
</reference>
<dbReference type="EMBL" id="JAYWLC010000033">
    <property type="protein sequence ID" value="MER5173860.1"/>
    <property type="molecule type" value="Genomic_DNA"/>
</dbReference>
<keyword evidence="9" id="KW-0012">Acyltransferase</keyword>
<gene>
    <name evidence="9" type="ORF">VSX56_19075</name>
</gene>
<evidence type="ECO:0000259" key="8">
    <source>
        <dbReference type="Pfam" id="PF01757"/>
    </source>
</evidence>
<sequence length="321" mass="36572">MTNRLAVLDLWRVIAAFAVVTLHAQPFSKLAPTFNLIITQGATRLAVPFFLVASGYFLAQTFQRGRFRLWASKIFKMYVIWMVIYAPIWLSSLDGQDHVGFRAIKMLVIGYYHLWFLIALLLSASLLFVLVQKNREHMLIPTICAGFLFGFGMQYLYFYVPDGDILKIIKMGNLNRTFFGFAFPYLAVGYLISIYGEFRFFIQKNSVYFVLLGVALLFVEQAINVTFAERIYFSDNLVSVSILAPTAFVILLSSETSLSAIAKFLAPFSLAVYLVHIGILFILDAYTSFGNVEKWLLTCMFSAILAAFLLLPIRPLRWLIR</sequence>
<feature type="transmembrane region" description="Helical" evidence="7">
    <location>
        <begin position="231"/>
        <end position="252"/>
    </location>
</feature>
<organism evidence="9 10">
    <name type="scientific">Thioclava kandeliae</name>
    <dbReference type="NCBI Taxonomy" id="3070818"/>
    <lineage>
        <taxon>Bacteria</taxon>
        <taxon>Pseudomonadati</taxon>
        <taxon>Pseudomonadota</taxon>
        <taxon>Alphaproteobacteria</taxon>
        <taxon>Rhodobacterales</taxon>
        <taxon>Paracoccaceae</taxon>
        <taxon>Thioclava</taxon>
    </lineage>
</organism>
<evidence type="ECO:0000256" key="2">
    <source>
        <dbReference type="ARBA" id="ARBA00007400"/>
    </source>
</evidence>
<evidence type="ECO:0000256" key="5">
    <source>
        <dbReference type="ARBA" id="ARBA00022989"/>
    </source>
</evidence>
<dbReference type="Proteomes" id="UP001438953">
    <property type="component" value="Unassembled WGS sequence"/>
</dbReference>
<feature type="transmembrane region" description="Helical" evidence="7">
    <location>
        <begin position="207"/>
        <end position="225"/>
    </location>
</feature>
<keyword evidence="3" id="KW-1003">Cell membrane</keyword>
<feature type="transmembrane region" description="Helical" evidence="7">
    <location>
        <begin position="70"/>
        <end position="90"/>
    </location>
</feature>
<proteinExistence type="inferred from homology"/>
<dbReference type="InterPro" id="IPR002656">
    <property type="entry name" value="Acyl_transf_3_dom"/>
</dbReference>
<evidence type="ECO:0000313" key="10">
    <source>
        <dbReference type="Proteomes" id="UP001438953"/>
    </source>
</evidence>
<comment type="caution">
    <text evidence="9">The sequence shown here is derived from an EMBL/GenBank/DDBJ whole genome shotgun (WGS) entry which is preliminary data.</text>
</comment>
<dbReference type="PANTHER" id="PTHR40074">
    <property type="entry name" value="O-ACETYLTRANSFERASE WECH"/>
    <property type="match status" value="1"/>
</dbReference>
<feature type="transmembrane region" description="Helical" evidence="7">
    <location>
        <begin position="138"/>
        <end position="158"/>
    </location>
</feature>
<evidence type="ECO:0000256" key="7">
    <source>
        <dbReference type="SAM" id="Phobius"/>
    </source>
</evidence>
<keyword evidence="6 7" id="KW-0472">Membrane</keyword>
<evidence type="ECO:0000256" key="4">
    <source>
        <dbReference type="ARBA" id="ARBA00022692"/>
    </source>
</evidence>
<feature type="transmembrane region" description="Helical" evidence="7">
    <location>
        <begin position="295"/>
        <end position="313"/>
    </location>
</feature>
<evidence type="ECO:0000256" key="6">
    <source>
        <dbReference type="ARBA" id="ARBA00023136"/>
    </source>
</evidence>
<feature type="transmembrane region" description="Helical" evidence="7">
    <location>
        <begin position="110"/>
        <end position="131"/>
    </location>
</feature>
<name>A0ABV1SLU1_9RHOB</name>
<evidence type="ECO:0000256" key="1">
    <source>
        <dbReference type="ARBA" id="ARBA00004651"/>
    </source>
</evidence>
<keyword evidence="9" id="KW-0808">Transferase</keyword>
<dbReference type="Pfam" id="PF01757">
    <property type="entry name" value="Acyl_transf_3"/>
    <property type="match status" value="1"/>
</dbReference>
<dbReference type="RefSeq" id="WP_350939161.1">
    <property type="nucleotide sequence ID" value="NZ_JAYWLC010000033.1"/>
</dbReference>
<dbReference type="PANTHER" id="PTHR40074:SF2">
    <property type="entry name" value="O-ACETYLTRANSFERASE WECH"/>
    <property type="match status" value="1"/>
</dbReference>